<dbReference type="EMBL" id="BMEC01000010">
    <property type="protein sequence ID" value="GGC43860.1"/>
    <property type="molecule type" value="Genomic_DNA"/>
</dbReference>
<feature type="region of interest" description="Disordered" evidence="1">
    <location>
        <begin position="1"/>
        <end position="20"/>
    </location>
</feature>
<reference evidence="2" key="1">
    <citation type="journal article" date="2014" name="Int. J. Syst. Evol. Microbiol.">
        <title>Complete genome of a new Firmicutes species belonging to the dominant human colonic microbiota ('Ruminococcus bicirculans') reveals two chromosomes and a selective capacity to utilize plant glucans.</title>
        <authorList>
            <consortium name="NISC Comparative Sequencing Program"/>
            <person name="Wegmann U."/>
            <person name="Louis P."/>
            <person name="Goesmann A."/>
            <person name="Henrissat B."/>
            <person name="Duncan S.H."/>
            <person name="Flint H.J."/>
        </authorList>
    </citation>
    <scope>NUCLEOTIDE SEQUENCE</scope>
    <source>
        <strain evidence="2">CGMCC 1.10832</strain>
    </source>
</reference>
<evidence type="ECO:0000256" key="1">
    <source>
        <dbReference type="SAM" id="MobiDB-lite"/>
    </source>
</evidence>
<dbReference type="Proteomes" id="UP000240608">
    <property type="component" value="Unassembled WGS sequence"/>
</dbReference>
<dbReference type="Proteomes" id="UP000636010">
    <property type="component" value="Unassembled WGS sequence"/>
</dbReference>
<sequence length="110" mass="11817">MASSCKDQNNDKNDDAAGNNVTIEAKSGELIIHPISDAIPTEGGYKITQQAKNYNKSEIINGGEEAAIEYHYQSKEGFTGTETVEITSTYSIGDGNMKVGDIITLTITVK</sequence>
<evidence type="ECO:0000313" key="4">
    <source>
        <dbReference type="Proteomes" id="UP000240608"/>
    </source>
</evidence>
<evidence type="ECO:0000313" key="3">
    <source>
        <dbReference type="EMBL" id="PTB95662.1"/>
    </source>
</evidence>
<dbReference type="AlphaFoldDB" id="A0A2T4DPD8"/>
<reference evidence="3 4" key="2">
    <citation type="submission" date="2018-03" db="EMBL/GenBank/DDBJ databases">
        <title>Cross-interface Injection: A General Nanoliter Liquid Handling Method Applied to Single Cells Genome Amplification Automated Nanoliter Liquid Handling Applied to Single Cell Multiple Displacement Amplification.</title>
        <authorList>
            <person name="Yun J."/>
            <person name="Xu P."/>
            <person name="Xu J."/>
            <person name="Dai X."/>
            <person name="Wang Y."/>
            <person name="Zheng X."/>
            <person name="Cao C."/>
            <person name="Yi Q."/>
            <person name="Zhu Y."/>
            <person name="Wang L."/>
            <person name="Dong Z."/>
            <person name="Huang Y."/>
            <person name="Huang L."/>
            <person name="Du W."/>
        </authorList>
    </citation>
    <scope>NUCLEOTIDE SEQUENCE [LARGE SCALE GENOMIC DNA]</scope>
    <source>
        <strain evidence="3 4">Z-D1-2</strain>
    </source>
</reference>
<reference evidence="5" key="3">
    <citation type="journal article" date="2019" name="Int. J. Syst. Evol. Microbiol.">
        <title>The Global Catalogue of Microorganisms (GCM) 10K type strain sequencing project: providing services to taxonomists for standard genome sequencing and annotation.</title>
        <authorList>
            <consortium name="The Broad Institute Genomics Platform"/>
            <consortium name="The Broad Institute Genome Sequencing Center for Infectious Disease"/>
            <person name="Wu L."/>
            <person name="Ma J."/>
        </authorList>
    </citation>
    <scope>NUCLEOTIDE SEQUENCE [LARGE SCALE GENOMIC DNA]</scope>
    <source>
        <strain evidence="5">CGMCC 1.10832</strain>
    </source>
</reference>
<dbReference type="EMBL" id="PYVU01000095">
    <property type="protein sequence ID" value="PTB95662.1"/>
    <property type="molecule type" value="Genomic_DNA"/>
</dbReference>
<evidence type="ECO:0000313" key="2">
    <source>
        <dbReference type="EMBL" id="GGC43860.1"/>
    </source>
</evidence>
<organism evidence="3 4">
    <name type="scientific">Marivirga lumbricoides</name>
    <dbReference type="NCBI Taxonomy" id="1046115"/>
    <lineage>
        <taxon>Bacteria</taxon>
        <taxon>Pseudomonadati</taxon>
        <taxon>Bacteroidota</taxon>
        <taxon>Cytophagia</taxon>
        <taxon>Cytophagales</taxon>
        <taxon>Marivirgaceae</taxon>
        <taxon>Marivirga</taxon>
    </lineage>
</organism>
<name>A0A2T4DPD8_9BACT</name>
<proteinExistence type="predicted"/>
<reference evidence="2" key="4">
    <citation type="submission" date="2024-05" db="EMBL/GenBank/DDBJ databases">
        <authorList>
            <person name="Sun Q."/>
            <person name="Zhou Y."/>
        </authorList>
    </citation>
    <scope>NUCLEOTIDE SEQUENCE</scope>
    <source>
        <strain evidence="2">CGMCC 1.10832</strain>
    </source>
</reference>
<gene>
    <name evidence="3" type="ORF">C9994_10705</name>
    <name evidence="2" type="ORF">GCM10011506_31770</name>
</gene>
<protein>
    <submittedName>
        <fullName evidence="3">Uncharacterized protein</fullName>
    </submittedName>
</protein>
<accession>A0A2T4DPD8</accession>
<comment type="caution">
    <text evidence="3">The sequence shown here is derived from an EMBL/GenBank/DDBJ whole genome shotgun (WGS) entry which is preliminary data.</text>
</comment>
<keyword evidence="5" id="KW-1185">Reference proteome</keyword>
<evidence type="ECO:0000313" key="5">
    <source>
        <dbReference type="Proteomes" id="UP000636010"/>
    </source>
</evidence>